<dbReference type="EMBL" id="FQYI01000017">
    <property type="protein sequence ID" value="SHJ24934.1"/>
    <property type="molecule type" value="Genomic_DNA"/>
</dbReference>
<dbReference type="CDD" id="cd02947">
    <property type="entry name" value="TRX_family"/>
    <property type="match status" value="1"/>
</dbReference>
<dbReference type="AlphaFoldDB" id="A0A1M6HS30"/>
<proteinExistence type="predicted"/>
<evidence type="ECO:0000313" key="2">
    <source>
        <dbReference type="EMBL" id="SHJ24934.1"/>
    </source>
</evidence>
<evidence type="ECO:0000259" key="1">
    <source>
        <dbReference type="PROSITE" id="PS51352"/>
    </source>
</evidence>
<accession>A0A1M6HS30</accession>
<dbReference type="SUPFAM" id="SSF52833">
    <property type="entry name" value="Thioredoxin-like"/>
    <property type="match status" value="1"/>
</dbReference>
<dbReference type="OrthoDB" id="9811036at2"/>
<dbReference type="InterPro" id="IPR036249">
    <property type="entry name" value="Thioredoxin-like_sf"/>
</dbReference>
<dbReference type="RefSeq" id="WP_073180997.1">
    <property type="nucleotide sequence ID" value="NZ_FQYI01000017.1"/>
</dbReference>
<dbReference type="InterPro" id="IPR012336">
    <property type="entry name" value="Thioredoxin-like_fold"/>
</dbReference>
<dbReference type="Proteomes" id="UP000184335">
    <property type="component" value="Unassembled WGS sequence"/>
</dbReference>
<name>A0A1M6HS30_9FLAO</name>
<dbReference type="STRING" id="1118202.SAMN05443429_1172"/>
<gene>
    <name evidence="2" type="ORF">SAMN05443429_1172</name>
</gene>
<evidence type="ECO:0000313" key="3">
    <source>
        <dbReference type="Proteomes" id="UP000184335"/>
    </source>
</evidence>
<keyword evidence="3" id="KW-1185">Reference proteome</keyword>
<dbReference type="Pfam" id="PF13098">
    <property type="entry name" value="Thioredoxin_2"/>
    <property type="match status" value="1"/>
</dbReference>
<organism evidence="2 3">
    <name type="scientific">Cruoricaptor ignavus</name>
    <dbReference type="NCBI Taxonomy" id="1118202"/>
    <lineage>
        <taxon>Bacteria</taxon>
        <taxon>Pseudomonadati</taxon>
        <taxon>Bacteroidota</taxon>
        <taxon>Flavobacteriia</taxon>
        <taxon>Flavobacteriales</taxon>
        <taxon>Weeksellaceae</taxon>
        <taxon>Cruoricaptor</taxon>
    </lineage>
</organism>
<protein>
    <submittedName>
        <fullName evidence="2">Thioredoxin-related protein</fullName>
    </submittedName>
</protein>
<feature type="domain" description="Thioredoxin" evidence="1">
    <location>
        <begin position="8"/>
        <end position="156"/>
    </location>
</feature>
<dbReference type="Gene3D" id="3.40.30.10">
    <property type="entry name" value="Glutaredoxin"/>
    <property type="match status" value="1"/>
</dbReference>
<dbReference type="InterPro" id="IPR013766">
    <property type="entry name" value="Thioredoxin_domain"/>
</dbReference>
<dbReference type="PROSITE" id="PS51352">
    <property type="entry name" value="THIOREDOXIN_2"/>
    <property type="match status" value="1"/>
</dbReference>
<reference evidence="2 3" key="1">
    <citation type="submission" date="2016-11" db="EMBL/GenBank/DDBJ databases">
        <authorList>
            <person name="Jaros S."/>
            <person name="Januszkiewicz K."/>
            <person name="Wedrychowicz H."/>
        </authorList>
    </citation>
    <scope>NUCLEOTIDE SEQUENCE [LARGE SCALE GENOMIC DNA]</scope>
    <source>
        <strain evidence="2 3">DSM 25479</strain>
    </source>
</reference>
<sequence length="156" mass="18145">MQRSTFFIIQLIFFSVFTFKAQELNPVPQKVFADKAQAHQSKKTIILYFYTDWCSVCRIQKNVLKQSPELVEKLKEKAEFITMNAEAHKEAVTVMGKTYEYIPNGSSGLHELAYEFSAEQQVYPLWVFIDPSTGKWSRYEGLLKTEDLEYILKANP</sequence>